<dbReference type="InterPro" id="IPR048760">
    <property type="entry name" value="VP0354-like_sensor_dom"/>
</dbReference>
<accession>A0AAD0SPK2</accession>
<evidence type="ECO:0000256" key="6">
    <source>
        <dbReference type="ARBA" id="ARBA00022777"/>
    </source>
</evidence>
<keyword evidence="10" id="KW-1133">Transmembrane helix</keyword>
<dbReference type="InterPro" id="IPR043128">
    <property type="entry name" value="Rev_trsase/Diguanyl_cyclase"/>
</dbReference>
<evidence type="ECO:0000259" key="13">
    <source>
        <dbReference type="PROSITE" id="PS50887"/>
    </source>
</evidence>
<dbReference type="PANTHER" id="PTHR45138">
    <property type="entry name" value="REGULATORY COMPONENTS OF SENSORY TRANSDUCTION SYSTEM"/>
    <property type="match status" value="1"/>
</dbReference>
<dbReference type="InterPro" id="IPR029787">
    <property type="entry name" value="Nucleotide_cyclase"/>
</dbReference>
<dbReference type="NCBIfam" id="TIGR00254">
    <property type="entry name" value="GGDEF"/>
    <property type="match status" value="1"/>
</dbReference>
<dbReference type="SMART" id="SM00267">
    <property type="entry name" value="GGDEF"/>
    <property type="match status" value="1"/>
</dbReference>
<evidence type="ECO:0000256" key="4">
    <source>
        <dbReference type="ARBA" id="ARBA00022679"/>
    </source>
</evidence>
<dbReference type="InterPro" id="IPR000700">
    <property type="entry name" value="PAS-assoc_C"/>
</dbReference>
<dbReference type="GO" id="GO:1902201">
    <property type="term" value="P:negative regulation of bacterial-type flagellum-dependent cell motility"/>
    <property type="evidence" value="ECO:0007669"/>
    <property type="project" value="TreeGrafter"/>
</dbReference>
<dbReference type="InterPro" id="IPR000014">
    <property type="entry name" value="PAS"/>
</dbReference>
<evidence type="ECO:0000259" key="11">
    <source>
        <dbReference type="PROSITE" id="PS50112"/>
    </source>
</evidence>
<keyword evidence="3" id="KW-0597">Phosphoprotein</keyword>
<evidence type="ECO:0000313" key="15">
    <source>
        <dbReference type="Proteomes" id="UP000263040"/>
    </source>
</evidence>
<dbReference type="InterPro" id="IPR000160">
    <property type="entry name" value="GGDEF_dom"/>
</dbReference>
<comment type="catalytic activity">
    <reaction evidence="9">
        <text>2 GTP = 3',3'-c-di-GMP + 2 diphosphate</text>
        <dbReference type="Rhea" id="RHEA:24898"/>
        <dbReference type="ChEBI" id="CHEBI:33019"/>
        <dbReference type="ChEBI" id="CHEBI:37565"/>
        <dbReference type="ChEBI" id="CHEBI:58805"/>
        <dbReference type="EC" id="2.7.7.65"/>
    </reaction>
</comment>
<gene>
    <name evidence="14" type="ORF">ASUIS_0236</name>
</gene>
<dbReference type="RefSeq" id="WP_118885321.1">
    <property type="nucleotide sequence ID" value="NZ_CP032100.1"/>
</dbReference>
<dbReference type="FunFam" id="3.30.70.270:FF:000001">
    <property type="entry name" value="Diguanylate cyclase domain protein"/>
    <property type="match status" value="1"/>
</dbReference>
<dbReference type="InterPro" id="IPR035965">
    <property type="entry name" value="PAS-like_dom_sf"/>
</dbReference>
<evidence type="ECO:0000256" key="1">
    <source>
        <dbReference type="ARBA" id="ARBA00004370"/>
    </source>
</evidence>
<dbReference type="Gene3D" id="3.30.70.270">
    <property type="match status" value="1"/>
</dbReference>
<dbReference type="GO" id="GO:0005886">
    <property type="term" value="C:plasma membrane"/>
    <property type="evidence" value="ECO:0007669"/>
    <property type="project" value="TreeGrafter"/>
</dbReference>
<evidence type="ECO:0000256" key="7">
    <source>
        <dbReference type="ARBA" id="ARBA00022840"/>
    </source>
</evidence>
<dbReference type="GO" id="GO:0016301">
    <property type="term" value="F:kinase activity"/>
    <property type="evidence" value="ECO:0007669"/>
    <property type="project" value="UniProtKB-KW"/>
</dbReference>
<evidence type="ECO:0000256" key="2">
    <source>
        <dbReference type="ARBA" id="ARBA00012528"/>
    </source>
</evidence>
<evidence type="ECO:0000256" key="8">
    <source>
        <dbReference type="ARBA" id="ARBA00023012"/>
    </source>
</evidence>
<sequence length="614" mass="70974">MTQQNFHKFFIFYFIIFGIIISAFSSFVSYKLQMEDSKNSLDKKAKEIFDIKLETILKPRITNMDNIAKSLHDNKILKDFLISKDINKQKELEDIFLAIVNSNTNIMKARFIDKNGMEIVRIDRNNENENAFIIEKDKLQNRSNKDYFKILSNNKDETIWHSKFDLGNEITDEIPKPTLKIAIPVFNDNKFSGIIIINVFITNLFNSIGFSSTFDHYIIDKNQNFILHPKNEFSFNAHKNIPRDMKNDFPNGLEEENIYKISLNHILKNEDEATLILKTKTNYQKELIDTKLNTAIIVLGLTVLLSLFMAIIVSRTPIKLQRALLKAHEKLNQFTSIIDKFVITSTTKIDSTILDVSDAFEKSSGYNKDELIGQKMSIIKHPKQDRTLIKSLWDTILSGKVWTGELLNKKKNGENYWLEQYIIPTINEESGKIETFVSVGIDITAKKEIEKLASIDKLTGIYNRRLLDEFLEIEMEVAKRYKEELSIILLDIDYFKKVNDTFGHLVGDEILTTTSKIISENLRNSDIFGRYGGEEFLIICAKTSEENALILAEKLRVTIENHKFPHVEQKTISLGITSFEKNDTIKSLFKKADLALYKAKHTGRNKAIIYKKEL</sequence>
<reference evidence="14 15" key="1">
    <citation type="submission" date="2018-08" db="EMBL/GenBank/DDBJ databases">
        <title>Complete genome of the Arcobacter suis type strain LMG 26152.</title>
        <authorList>
            <person name="Miller W.G."/>
            <person name="Yee E."/>
            <person name="Bono J.L."/>
        </authorList>
    </citation>
    <scope>NUCLEOTIDE SEQUENCE [LARGE SCALE GENOMIC DNA]</scope>
    <source>
        <strain evidence="14 15">CECT 7833</strain>
    </source>
</reference>
<feature type="domain" description="PAC" evidence="12">
    <location>
        <begin position="400"/>
        <end position="455"/>
    </location>
</feature>
<feature type="domain" description="GGDEF" evidence="13">
    <location>
        <begin position="483"/>
        <end position="612"/>
    </location>
</feature>
<evidence type="ECO:0000256" key="3">
    <source>
        <dbReference type="ARBA" id="ARBA00022553"/>
    </source>
</evidence>
<dbReference type="CDD" id="cd01949">
    <property type="entry name" value="GGDEF"/>
    <property type="match status" value="1"/>
</dbReference>
<dbReference type="InterPro" id="IPR029151">
    <property type="entry name" value="Sensor-like_sf"/>
</dbReference>
<dbReference type="PANTHER" id="PTHR45138:SF9">
    <property type="entry name" value="DIGUANYLATE CYCLASE DGCM-RELATED"/>
    <property type="match status" value="1"/>
</dbReference>
<evidence type="ECO:0000259" key="12">
    <source>
        <dbReference type="PROSITE" id="PS50113"/>
    </source>
</evidence>
<keyword evidence="10" id="KW-0812">Transmembrane</keyword>
<keyword evidence="7" id="KW-0067">ATP-binding</keyword>
<dbReference type="PROSITE" id="PS50887">
    <property type="entry name" value="GGDEF"/>
    <property type="match status" value="1"/>
</dbReference>
<name>A0AAD0SPK2_9BACT</name>
<keyword evidence="15" id="KW-1185">Reference proteome</keyword>
<feature type="transmembrane region" description="Helical" evidence="10">
    <location>
        <begin position="6"/>
        <end position="30"/>
    </location>
</feature>
<keyword evidence="6" id="KW-0418">Kinase</keyword>
<dbReference type="EMBL" id="CP032100">
    <property type="protein sequence ID" value="AXX88744.1"/>
    <property type="molecule type" value="Genomic_DNA"/>
</dbReference>
<dbReference type="SUPFAM" id="SSF103190">
    <property type="entry name" value="Sensory domain-like"/>
    <property type="match status" value="1"/>
</dbReference>
<dbReference type="EC" id="2.7.7.65" evidence="2"/>
<evidence type="ECO:0000256" key="5">
    <source>
        <dbReference type="ARBA" id="ARBA00022741"/>
    </source>
</evidence>
<dbReference type="PROSITE" id="PS50113">
    <property type="entry name" value="PAC"/>
    <property type="match status" value="1"/>
</dbReference>
<dbReference type="SMART" id="SM00086">
    <property type="entry name" value="PAC"/>
    <property type="match status" value="1"/>
</dbReference>
<dbReference type="GO" id="GO:0052621">
    <property type="term" value="F:diguanylate cyclase activity"/>
    <property type="evidence" value="ECO:0007669"/>
    <property type="project" value="UniProtKB-EC"/>
</dbReference>
<dbReference type="Pfam" id="PF21623">
    <property type="entry name" value="HK_sensor_dom_bact"/>
    <property type="match status" value="1"/>
</dbReference>
<dbReference type="KEGG" id="asui:ASUIS_0236"/>
<dbReference type="NCBIfam" id="TIGR00229">
    <property type="entry name" value="sensory_box"/>
    <property type="match status" value="1"/>
</dbReference>
<dbReference type="GO" id="GO:0000160">
    <property type="term" value="P:phosphorelay signal transduction system"/>
    <property type="evidence" value="ECO:0007669"/>
    <property type="project" value="UniProtKB-KW"/>
</dbReference>
<evidence type="ECO:0000256" key="9">
    <source>
        <dbReference type="ARBA" id="ARBA00034247"/>
    </source>
</evidence>
<comment type="subcellular location">
    <subcellularLocation>
        <location evidence="1">Membrane</location>
    </subcellularLocation>
</comment>
<keyword evidence="10" id="KW-0472">Membrane</keyword>
<dbReference type="GO" id="GO:0043709">
    <property type="term" value="P:cell adhesion involved in single-species biofilm formation"/>
    <property type="evidence" value="ECO:0007669"/>
    <property type="project" value="TreeGrafter"/>
</dbReference>
<feature type="domain" description="PAS" evidence="11">
    <location>
        <begin position="350"/>
        <end position="399"/>
    </location>
</feature>
<dbReference type="InterPro" id="IPR050469">
    <property type="entry name" value="Diguanylate_Cyclase"/>
</dbReference>
<dbReference type="AlphaFoldDB" id="A0AAD0SPK2"/>
<keyword evidence="8" id="KW-0902">Two-component regulatory system</keyword>
<dbReference type="GO" id="GO:0005524">
    <property type="term" value="F:ATP binding"/>
    <property type="evidence" value="ECO:0007669"/>
    <property type="project" value="UniProtKB-KW"/>
</dbReference>
<dbReference type="PROSITE" id="PS50112">
    <property type="entry name" value="PAS"/>
    <property type="match status" value="1"/>
</dbReference>
<dbReference type="Gene3D" id="3.30.450.20">
    <property type="entry name" value="PAS domain"/>
    <property type="match status" value="2"/>
</dbReference>
<evidence type="ECO:0000313" key="14">
    <source>
        <dbReference type="EMBL" id="AXX88744.1"/>
    </source>
</evidence>
<dbReference type="SUPFAM" id="SSF55073">
    <property type="entry name" value="Nucleotide cyclase"/>
    <property type="match status" value="1"/>
</dbReference>
<dbReference type="Proteomes" id="UP000263040">
    <property type="component" value="Chromosome"/>
</dbReference>
<feature type="transmembrane region" description="Helical" evidence="10">
    <location>
        <begin position="292"/>
        <end position="313"/>
    </location>
</feature>
<dbReference type="InterPro" id="IPR001610">
    <property type="entry name" value="PAC"/>
</dbReference>
<protein>
    <recommendedName>
        <fullName evidence="2">diguanylate cyclase</fullName>
        <ecNumber evidence="2">2.7.7.65</ecNumber>
    </recommendedName>
</protein>
<keyword evidence="5" id="KW-0547">Nucleotide-binding</keyword>
<proteinExistence type="predicted"/>
<organism evidence="14 15">
    <name type="scientific">Arcobacter suis CECT 7833</name>
    <dbReference type="NCBI Taxonomy" id="663365"/>
    <lineage>
        <taxon>Bacteria</taxon>
        <taxon>Pseudomonadati</taxon>
        <taxon>Campylobacterota</taxon>
        <taxon>Epsilonproteobacteria</taxon>
        <taxon>Campylobacterales</taxon>
        <taxon>Arcobacteraceae</taxon>
        <taxon>Arcobacter</taxon>
    </lineage>
</organism>
<keyword evidence="4" id="KW-0808">Transferase</keyword>
<dbReference type="Pfam" id="PF00990">
    <property type="entry name" value="GGDEF"/>
    <property type="match status" value="1"/>
</dbReference>
<evidence type="ECO:0000256" key="10">
    <source>
        <dbReference type="SAM" id="Phobius"/>
    </source>
</evidence>
<dbReference type="CDD" id="cd00130">
    <property type="entry name" value="PAS"/>
    <property type="match status" value="1"/>
</dbReference>
<dbReference type="SUPFAM" id="SSF55785">
    <property type="entry name" value="PYP-like sensor domain (PAS domain)"/>
    <property type="match status" value="1"/>
</dbReference>
<dbReference type="Pfam" id="PF13426">
    <property type="entry name" value="PAS_9"/>
    <property type="match status" value="1"/>
</dbReference>